<evidence type="ECO:0000313" key="10">
    <source>
        <dbReference type="Proteomes" id="UP000198945"/>
    </source>
</evidence>
<dbReference type="PROSITE" id="PS00589">
    <property type="entry name" value="PTS_HPR_SER"/>
    <property type="match status" value="1"/>
</dbReference>
<dbReference type="PANTHER" id="PTHR33705">
    <property type="entry name" value="PHOSPHOCARRIER PROTEIN HPR"/>
    <property type="match status" value="1"/>
</dbReference>
<sequence>MKKADFILEHEEGFHARPAGVFSKQASKFKADIVLFKNGNEDKEYNPKSIISIMTMGATQNDKITIQADGNDEEEAVNSLLELVKNDFKLANK</sequence>
<reference evidence="7 10" key="2">
    <citation type="submission" date="2016-10" db="EMBL/GenBank/DDBJ databases">
        <authorList>
            <person name="de Groot N.N."/>
        </authorList>
    </citation>
    <scope>NUCLEOTIDE SEQUENCE [LARGE SCALE GENOMIC DNA]</scope>
    <source>
        <strain evidence="7 10">WG7</strain>
    </source>
</reference>
<dbReference type="EMBL" id="FMYT01000010">
    <property type="protein sequence ID" value="SDC60592.1"/>
    <property type="molecule type" value="Genomic_DNA"/>
</dbReference>
<dbReference type="AlphaFoldDB" id="A0A1G6MYG7"/>
<reference evidence="8 13" key="3">
    <citation type="submission" date="2019-03" db="EMBL/GenBank/DDBJ databases">
        <title>Deep subsurface shale carbon reservoir microbial communities from Ohio and West Virginia, USA.</title>
        <authorList>
            <person name="Wrighton K."/>
        </authorList>
    </citation>
    <scope>NUCLEOTIDE SEQUENCE [LARGE SCALE GENOMIC DNA]</scope>
    <source>
        <strain evidence="8 13">UTICA-S4D12</strain>
    </source>
</reference>
<dbReference type="PRINTS" id="PR00107">
    <property type="entry name" value="PHOSPHOCPHPR"/>
</dbReference>
<dbReference type="EMBL" id="FNEH01000008">
    <property type="protein sequence ID" value="SDI54514.1"/>
    <property type="molecule type" value="Genomic_DNA"/>
</dbReference>
<evidence type="ECO:0000313" key="11">
    <source>
        <dbReference type="Proteomes" id="UP000247389"/>
    </source>
</evidence>
<evidence type="ECO:0000256" key="3">
    <source>
        <dbReference type="ARBA" id="ARBA00022683"/>
    </source>
</evidence>
<comment type="subcellular location">
    <subcellularLocation>
        <location evidence="1">Cytoplasm</location>
    </subcellularLocation>
</comment>
<name>A0A1G6MYG7_9FIRM</name>
<proteinExistence type="predicted"/>
<dbReference type="Gene3D" id="3.30.1340.10">
    <property type="entry name" value="HPr-like"/>
    <property type="match status" value="1"/>
</dbReference>
<dbReference type="Proteomes" id="UP000324896">
    <property type="component" value="Unassembled WGS sequence"/>
</dbReference>
<evidence type="ECO:0000313" key="5">
    <source>
        <dbReference type="EMBL" id="PXV67622.1"/>
    </source>
</evidence>
<gene>
    <name evidence="8" type="ORF">BY453_10673</name>
    <name evidence="9" type="ORF">C7954_11323</name>
    <name evidence="5" type="ORF">C8C78_10758</name>
    <name evidence="6" type="ORF">SAMN04488597_1107</name>
    <name evidence="7" type="ORF">SAMN04515654_10847</name>
</gene>
<dbReference type="InterPro" id="IPR000032">
    <property type="entry name" value="HPr-like"/>
</dbReference>
<dbReference type="Pfam" id="PF00381">
    <property type="entry name" value="PTS-HPr"/>
    <property type="match status" value="1"/>
</dbReference>
<dbReference type="RefSeq" id="WP_073158889.1">
    <property type="nucleotide sequence ID" value="NZ_FMYT01000010.1"/>
</dbReference>
<reference evidence="6 14" key="1">
    <citation type="submission" date="2016-10" db="EMBL/GenBank/DDBJ databases">
        <authorList>
            <person name="Varghese N."/>
            <person name="Submissions S."/>
        </authorList>
    </citation>
    <scope>NUCLEOTIDE SEQUENCE [LARGE SCALE GENOMIC DNA]</scope>
    <source>
        <strain evidence="6 14">WG10</strain>
    </source>
</reference>
<accession>A0A1G6MYG7</accession>
<protein>
    <submittedName>
        <fullName evidence="6">Phosphocarrier protein</fullName>
    </submittedName>
</protein>
<dbReference type="EMBL" id="SOAA01000006">
    <property type="protein sequence ID" value="TDS32932.1"/>
    <property type="molecule type" value="Genomic_DNA"/>
</dbReference>
<evidence type="ECO:0000256" key="1">
    <source>
        <dbReference type="ARBA" id="ARBA00004496"/>
    </source>
</evidence>
<dbReference type="GeneID" id="57012611"/>
<evidence type="ECO:0000259" key="4">
    <source>
        <dbReference type="PROSITE" id="PS51350"/>
    </source>
</evidence>
<dbReference type="SUPFAM" id="SSF55594">
    <property type="entry name" value="HPr-like"/>
    <property type="match status" value="1"/>
</dbReference>
<evidence type="ECO:0000313" key="12">
    <source>
        <dbReference type="Proteomes" id="UP000295472"/>
    </source>
</evidence>
<evidence type="ECO:0000313" key="7">
    <source>
        <dbReference type="EMBL" id="SDI54514.1"/>
    </source>
</evidence>
<dbReference type="STRING" id="54121.SAMN04515653_10949"/>
<dbReference type="InterPro" id="IPR050399">
    <property type="entry name" value="HPr"/>
</dbReference>
<dbReference type="GO" id="GO:0005737">
    <property type="term" value="C:cytoplasm"/>
    <property type="evidence" value="ECO:0007669"/>
    <property type="project" value="UniProtKB-SubCell"/>
</dbReference>
<feature type="domain" description="HPr" evidence="4">
    <location>
        <begin position="1"/>
        <end position="91"/>
    </location>
</feature>
<evidence type="ECO:0000313" key="9">
    <source>
        <dbReference type="EMBL" id="TDX44349.1"/>
    </source>
</evidence>
<keyword evidence="3" id="KW-0598">Phosphotransferase system</keyword>
<dbReference type="InterPro" id="IPR035895">
    <property type="entry name" value="HPr-like_sf"/>
</dbReference>
<evidence type="ECO:0000256" key="2">
    <source>
        <dbReference type="ARBA" id="ARBA00022490"/>
    </source>
</evidence>
<dbReference type="PROSITE" id="PS51350">
    <property type="entry name" value="PTS_HPR_DOM"/>
    <property type="match status" value="1"/>
</dbReference>
<reference evidence="9 12" key="4">
    <citation type="submission" date="2019-03" db="EMBL/GenBank/DDBJ databases">
        <title>Subsurface microbial communities from deep shales in Ohio and West Virginia, USA.</title>
        <authorList>
            <person name="Wrighton K."/>
        </authorList>
    </citation>
    <scope>NUCLEOTIDE SEQUENCE [LARGE SCALE GENOMIC DNA]</scope>
    <source>
        <strain evidence="9 12">DSMZ 11287</strain>
        <strain evidence="5 11">MSL28</strain>
    </source>
</reference>
<dbReference type="OrthoDB" id="9809047at2"/>
<dbReference type="NCBIfam" id="TIGR01003">
    <property type="entry name" value="PTS_HPr_family"/>
    <property type="match status" value="1"/>
</dbReference>
<dbReference type="Proteomes" id="UP000295758">
    <property type="component" value="Unassembled WGS sequence"/>
</dbReference>
<dbReference type="Proteomes" id="UP000247389">
    <property type="component" value="Unassembled WGS sequence"/>
</dbReference>
<dbReference type="EMBL" id="QICM01000007">
    <property type="protein sequence ID" value="PXV67622.1"/>
    <property type="molecule type" value="Genomic_DNA"/>
</dbReference>
<evidence type="ECO:0000313" key="14">
    <source>
        <dbReference type="Proteomes" id="UP000324896"/>
    </source>
</evidence>
<dbReference type="EMBL" id="SOEF01000013">
    <property type="protein sequence ID" value="TDX44349.1"/>
    <property type="molecule type" value="Genomic_DNA"/>
</dbReference>
<dbReference type="Proteomes" id="UP000198945">
    <property type="component" value="Unassembled WGS sequence"/>
</dbReference>
<evidence type="ECO:0000313" key="13">
    <source>
        <dbReference type="Proteomes" id="UP000295758"/>
    </source>
</evidence>
<evidence type="ECO:0000313" key="8">
    <source>
        <dbReference type="EMBL" id="TDS32932.1"/>
    </source>
</evidence>
<dbReference type="GO" id="GO:0009401">
    <property type="term" value="P:phosphoenolpyruvate-dependent sugar phosphotransferase system"/>
    <property type="evidence" value="ECO:0007669"/>
    <property type="project" value="UniProtKB-KW"/>
</dbReference>
<evidence type="ECO:0000313" key="6">
    <source>
        <dbReference type="EMBL" id="SDC60592.1"/>
    </source>
</evidence>
<dbReference type="PANTHER" id="PTHR33705:SF2">
    <property type="entry name" value="PHOSPHOCARRIER PROTEIN NPR"/>
    <property type="match status" value="1"/>
</dbReference>
<dbReference type="Proteomes" id="UP000295472">
    <property type="component" value="Unassembled WGS sequence"/>
</dbReference>
<keyword evidence="2" id="KW-0963">Cytoplasm</keyword>
<organism evidence="6 14">
    <name type="scientific">Halanaerobium congolense</name>
    <dbReference type="NCBI Taxonomy" id="54121"/>
    <lineage>
        <taxon>Bacteria</taxon>
        <taxon>Bacillati</taxon>
        <taxon>Bacillota</taxon>
        <taxon>Clostridia</taxon>
        <taxon>Halanaerobiales</taxon>
        <taxon>Halanaerobiaceae</taxon>
        <taxon>Halanaerobium</taxon>
    </lineage>
</organism>
<dbReference type="InterPro" id="IPR002114">
    <property type="entry name" value="PTS_HPr_Ser_P_site"/>
</dbReference>